<name>A0ABS2D964_9SPHN</name>
<dbReference type="InterPro" id="IPR029063">
    <property type="entry name" value="SAM-dependent_MTases_sf"/>
</dbReference>
<reference evidence="1 2" key="1">
    <citation type="submission" date="2020-12" db="EMBL/GenBank/DDBJ databases">
        <title>Sphingomonas sp.</title>
        <authorList>
            <person name="Kim M.K."/>
        </authorList>
    </citation>
    <scope>NUCLEOTIDE SEQUENCE [LARGE SCALE GENOMIC DNA]</scope>
    <source>
        <strain evidence="1 2">BT552</strain>
    </source>
</reference>
<evidence type="ECO:0008006" key="3">
    <source>
        <dbReference type="Google" id="ProtNLM"/>
    </source>
</evidence>
<evidence type="ECO:0000313" key="2">
    <source>
        <dbReference type="Proteomes" id="UP000763641"/>
    </source>
</evidence>
<dbReference type="Gene3D" id="3.40.50.150">
    <property type="entry name" value="Vaccinia Virus protein VP39"/>
    <property type="match status" value="1"/>
</dbReference>
<evidence type="ECO:0000313" key="1">
    <source>
        <dbReference type="EMBL" id="MBM6577474.1"/>
    </source>
</evidence>
<protein>
    <recommendedName>
        <fullName evidence="3">Class I SAM-dependent methyltransferase</fullName>
    </recommendedName>
</protein>
<comment type="caution">
    <text evidence="1">The sequence shown here is derived from an EMBL/GenBank/DDBJ whole genome shotgun (WGS) entry which is preliminary data.</text>
</comment>
<gene>
    <name evidence="1" type="ORF">ILT43_13920</name>
</gene>
<organism evidence="1 2">
    <name type="scientific">Sphingomonas longa</name>
    <dbReference type="NCBI Taxonomy" id="2778730"/>
    <lineage>
        <taxon>Bacteria</taxon>
        <taxon>Pseudomonadati</taxon>
        <taxon>Pseudomonadota</taxon>
        <taxon>Alphaproteobacteria</taxon>
        <taxon>Sphingomonadales</taxon>
        <taxon>Sphingomonadaceae</taxon>
        <taxon>Sphingomonas</taxon>
    </lineage>
</organism>
<dbReference type="RefSeq" id="WP_204199581.1">
    <property type="nucleotide sequence ID" value="NZ_JAFEMC010000004.1"/>
</dbReference>
<dbReference type="SUPFAM" id="SSF53335">
    <property type="entry name" value="S-adenosyl-L-methionine-dependent methyltransferases"/>
    <property type="match status" value="1"/>
</dbReference>
<proteinExistence type="predicted"/>
<dbReference type="EMBL" id="JAFEMC010000004">
    <property type="protein sequence ID" value="MBM6577474.1"/>
    <property type="molecule type" value="Genomic_DNA"/>
</dbReference>
<sequence>MLSLRQQFRRLTGQPGPFTPEPGLEVIYRDLFLRELARLGEEDRFFPTGGAANYSLLYLILRIGSEFRPVSVLDIGAGQSTLLWAMLQRRGLVGDVLTLENDPDWAARIGAQVQHQVLVTPLRPVAIGGRQTQTYDWDAVRAGRSFDVMVCDGPRGTPRHSRAGILAMLDRDIPDDFALILDDAEREGEQDTVAAVHDRLQATSVDYAVGVVRAAKSQAVFAAGRFVPATFL</sequence>
<dbReference type="Proteomes" id="UP000763641">
    <property type="component" value="Unassembled WGS sequence"/>
</dbReference>
<accession>A0ABS2D964</accession>
<keyword evidence="2" id="KW-1185">Reference proteome</keyword>